<dbReference type="PANTHER" id="PTHR45685">
    <property type="entry name" value="HELICASE SRCAP-RELATED"/>
    <property type="match status" value="1"/>
</dbReference>
<dbReference type="SMART" id="SM00487">
    <property type="entry name" value="DEXDc"/>
    <property type="match status" value="1"/>
</dbReference>
<reference evidence="17" key="1">
    <citation type="submission" date="2021-05" db="EMBL/GenBank/DDBJ databases">
        <authorList>
            <person name="Alioto T."/>
            <person name="Alioto T."/>
            <person name="Gomez Garrido J."/>
        </authorList>
    </citation>
    <scope>NUCLEOTIDE SEQUENCE</scope>
</reference>
<keyword evidence="3" id="KW-0597">Phosphoprotein</keyword>
<dbReference type="EMBL" id="HBUF01341403">
    <property type="protein sequence ID" value="CAG6704072.1"/>
    <property type="molecule type" value="Transcribed_RNA"/>
</dbReference>
<feature type="compositionally biased region" description="Low complexity" evidence="13">
    <location>
        <begin position="146"/>
        <end position="160"/>
    </location>
</feature>
<evidence type="ECO:0000256" key="11">
    <source>
        <dbReference type="ARBA" id="ARBA00023163"/>
    </source>
</evidence>
<dbReference type="FunFam" id="3.40.50.300:FF:000529">
    <property type="entry name" value="helicase SRCAP isoform X1"/>
    <property type="match status" value="1"/>
</dbReference>
<feature type="compositionally biased region" description="Basic and acidic residues" evidence="13">
    <location>
        <begin position="2271"/>
        <end position="2305"/>
    </location>
</feature>
<accession>A0A8D8XNX0</accession>
<dbReference type="CDD" id="cd18793">
    <property type="entry name" value="SF2_C_SNF"/>
    <property type="match status" value="1"/>
</dbReference>
<evidence type="ECO:0000256" key="13">
    <source>
        <dbReference type="SAM" id="MobiDB-lite"/>
    </source>
</evidence>
<dbReference type="Gene3D" id="3.40.50.10810">
    <property type="entry name" value="Tandem AAA-ATPase domain"/>
    <property type="match status" value="1"/>
</dbReference>
<keyword evidence="7" id="KW-0067">ATP-binding</keyword>
<dbReference type="InterPro" id="IPR001650">
    <property type="entry name" value="Helicase_C-like"/>
</dbReference>
<dbReference type="SUPFAM" id="SSF52540">
    <property type="entry name" value="P-loop containing nucleoside triphosphate hydrolases"/>
    <property type="match status" value="3"/>
</dbReference>
<evidence type="ECO:0000256" key="5">
    <source>
        <dbReference type="ARBA" id="ARBA00022801"/>
    </source>
</evidence>
<feature type="compositionally biased region" description="Basic and acidic residues" evidence="13">
    <location>
        <begin position="506"/>
        <end position="525"/>
    </location>
</feature>
<evidence type="ECO:0000256" key="12">
    <source>
        <dbReference type="ARBA" id="ARBA00023242"/>
    </source>
</evidence>
<evidence type="ECO:0000256" key="1">
    <source>
        <dbReference type="ARBA" id="ARBA00004123"/>
    </source>
</evidence>
<dbReference type="FunFam" id="3.40.50.10810:FF:000005">
    <property type="entry name" value="Photoperiod-independent early flowering 1"/>
    <property type="match status" value="1"/>
</dbReference>
<dbReference type="InterPro" id="IPR000330">
    <property type="entry name" value="SNF2_N"/>
</dbReference>
<feature type="compositionally biased region" description="Gly residues" evidence="13">
    <location>
        <begin position="200"/>
        <end position="211"/>
    </location>
</feature>
<keyword evidence="5" id="KW-0378">Hydrolase</keyword>
<feature type="compositionally biased region" description="Basic and acidic residues" evidence="13">
    <location>
        <begin position="1922"/>
        <end position="1950"/>
    </location>
</feature>
<evidence type="ECO:0000259" key="15">
    <source>
        <dbReference type="PROSITE" id="PS51194"/>
    </source>
</evidence>
<dbReference type="PROSITE" id="PS51194">
    <property type="entry name" value="HELICASE_CTER"/>
    <property type="match status" value="1"/>
</dbReference>
<feature type="compositionally biased region" description="Basic and acidic residues" evidence="13">
    <location>
        <begin position="2228"/>
        <end position="2237"/>
    </location>
</feature>
<feature type="region of interest" description="Disordered" evidence="13">
    <location>
        <begin position="440"/>
        <end position="693"/>
    </location>
</feature>
<protein>
    <submittedName>
        <fullName evidence="17">Helicase domino</fullName>
    </submittedName>
</protein>
<evidence type="ECO:0000256" key="2">
    <source>
        <dbReference type="ARBA" id="ARBA00009220"/>
    </source>
</evidence>
<feature type="compositionally biased region" description="Polar residues" evidence="13">
    <location>
        <begin position="440"/>
        <end position="449"/>
    </location>
</feature>
<keyword evidence="10" id="KW-0238">DNA-binding</keyword>
<dbReference type="EMBL" id="HBUF01341404">
    <property type="protein sequence ID" value="CAG6704076.1"/>
    <property type="molecule type" value="Transcribed_RNA"/>
</dbReference>
<feature type="compositionally biased region" description="Basic residues" evidence="13">
    <location>
        <begin position="2257"/>
        <end position="2270"/>
    </location>
</feature>
<feature type="compositionally biased region" description="Basic and acidic residues" evidence="13">
    <location>
        <begin position="683"/>
        <end position="693"/>
    </location>
</feature>
<keyword evidence="8" id="KW-0156">Chromatin regulator</keyword>
<keyword evidence="12" id="KW-0539">Nucleus</keyword>
<feature type="compositionally biased region" description="Polar residues" evidence="13">
    <location>
        <begin position="2072"/>
        <end position="2083"/>
    </location>
</feature>
<dbReference type="Pfam" id="PF07529">
    <property type="entry name" value="HSA"/>
    <property type="match status" value="1"/>
</dbReference>
<keyword evidence="11" id="KW-0804">Transcription</keyword>
<feature type="compositionally biased region" description="Basic and acidic residues" evidence="13">
    <location>
        <begin position="551"/>
        <end position="569"/>
    </location>
</feature>
<feature type="region of interest" description="Disordered" evidence="13">
    <location>
        <begin position="135"/>
        <end position="160"/>
    </location>
</feature>
<keyword evidence="9" id="KW-0805">Transcription regulation</keyword>
<evidence type="ECO:0000256" key="6">
    <source>
        <dbReference type="ARBA" id="ARBA00022806"/>
    </source>
</evidence>
<evidence type="ECO:0000256" key="7">
    <source>
        <dbReference type="ARBA" id="ARBA00022840"/>
    </source>
</evidence>
<feature type="region of interest" description="Disordered" evidence="13">
    <location>
        <begin position="1881"/>
        <end position="2314"/>
    </location>
</feature>
<evidence type="ECO:0000259" key="14">
    <source>
        <dbReference type="PROSITE" id="PS51192"/>
    </source>
</evidence>
<feature type="compositionally biased region" description="Low complexity" evidence="13">
    <location>
        <begin position="668"/>
        <end position="681"/>
    </location>
</feature>
<evidence type="ECO:0000256" key="10">
    <source>
        <dbReference type="ARBA" id="ARBA00023125"/>
    </source>
</evidence>
<keyword evidence="4" id="KW-0547">Nucleotide-binding</keyword>
<feature type="region of interest" description="Disordered" evidence="13">
    <location>
        <begin position="1343"/>
        <end position="1398"/>
    </location>
</feature>
<dbReference type="PANTHER" id="PTHR45685:SF1">
    <property type="entry name" value="HELICASE SRCAP"/>
    <property type="match status" value="1"/>
</dbReference>
<evidence type="ECO:0000256" key="9">
    <source>
        <dbReference type="ARBA" id="ARBA00023015"/>
    </source>
</evidence>
<feature type="compositionally biased region" description="Acidic residues" evidence="13">
    <location>
        <begin position="450"/>
        <end position="466"/>
    </location>
</feature>
<feature type="region of interest" description="Disordered" evidence="13">
    <location>
        <begin position="194"/>
        <end position="276"/>
    </location>
</feature>
<feature type="compositionally biased region" description="Acidic residues" evidence="13">
    <location>
        <begin position="526"/>
        <end position="550"/>
    </location>
</feature>
<evidence type="ECO:0000259" key="16">
    <source>
        <dbReference type="PROSITE" id="PS51204"/>
    </source>
</evidence>
<feature type="domain" description="Helicase ATP-binding" evidence="14">
    <location>
        <begin position="741"/>
        <end position="906"/>
    </location>
</feature>
<feature type="domain" description="Helicase C-terminal" evidence="15">
    <location>
        <begin position="1549"/>
        <end position="1699"/>
    </location>
</feature>
<dbReference type="GO" id="GO:0010557">
    <property type="term" value="P:positive regulation of macromolecule biosynthetic process"/>
    <property type="evidence" value="ECO:0007669"/>
    <property type="project" value="UniProtKB-ARBA"/>
</dbReference>
<keyword evidence="6 17" id="KW-0347">Helicase</keyword>
<dbReference type="GO" id="GO:0003677">
    <property type="term" value="F:DNA binding"/>
    <property type="evidence" value="ECO:0007669"/>
    <property type="project" value="UniProtKB-KW"/>
</dbReference>
<dbReference type="InterPro" id="IPR050520">
    <property type="entry name" value="INO80/SWR1_helicase"/>
</dbReference>
<dbReference type="GO" id="GO:0006338">
    <property type="term" value="P:chromatin remodeling"/>
    <property type="evidence" value="ECO:0007669"/>
    <property type="project" value="TreeGrafter"/>
</dbReference>
<dbReference type="InterPro" id="IPR038718">
    <property type="entry name" value="SNF2-like_sf"/>
</dbReference>
<evidence type="ECO:0000256" key="8">
    <source>
        <dbReference type="ARBA" id="ARBA00022853"/>
    </source>
</evidence>
<feature type="compositionally biased region" description="Acidic residues" evidence="13">
    <location>
        <begin position="2163"/>
        <end position="2185"/>
    </location>
</feature>
<feature type="compositionally biased region" description="Basic residues" evidence="13">
    <location>
        <begin position="1891"/>
        <end position="1903"/>
    </location>
</feature>
<evidence type="ECO:0000313" key="17">
    <source>
        <dbReference type="EMBL" id="CAG6704072.1"/>
    </source>
</evidence>
<sequence length="2379" mass="261474">MNGGTMLSSMMGLTSKSNTSATYGHMDPSGGGGMGGGGVGTLTVSRKRSHNGPELIHIARKVMKLNKEALDAALMQVFARQSELNIFEMTTLKKRGPALTQFLVNHSVRDPVEVVAAIQAEVPQHKEKVNIPRPVEKTHHHHQQQHHQAPSLPISSTPTTPAVVTVGHQPEIKLAGAGGIPVAISTTLPPAVARLSQQQGSGGARTPGGRHGMVFGLSAPSTSPHSTPLIPGGTPLDPCRTPDKHTSSPGGPTGPPKPGGSGRLSSSGPGSGARLDPADQIAEKAKQEAYVLQRVANLQREGLWFEKRLPKVAEPSRTKAHWDYLLEEMTWISTDFAQERKWKKAMARKIARAIQKHFQEKKQSQLRAEKAAEVHARKVASFMARGVKQFWTNVGKLVEFKQTTLLEEKKKQALDQHLSFIVGETEKFSSLVAESMNKPAQLTPASQSDGEFEPEGDWSDDEETIEREEKQVKPTDHDKEIELLQKESELSLDDILDQLPPGYLEQRTKEIESEKTGEKSAGPDREDSDFSADSDDLSSDDEATLDEQEAAEAKDGDNVDPVTEVKELEADNELSIEELKAKYGALGGGTTSRGVGGMDTPPQDDADVEMESEQGDSDDDEEDEDDNLTGSEDEFGGSAESDVDLETDSGLSSLLTDPTNSTSSSLTADPAAASGTVAASSGRETKDEEEADKKMNDVAALAESIQPKGYTLESTSVVTPVPFLLQFPLREYQHVGLDWLVTMYERGLNGILADEMGLGKTIQTISLLAHLACEKGIWGPHLIVVPTSVLLNWEMELKKWAPGFKVLTYYGSIKERKAKRQGWTKPNSFHVCVTSYKLAVQDHQSFRRKAWRYLILDEAQNIKNFKSQRWQLLLNFNTERRLLLTGTPLQNNLNELWSLMHFLMPALFQSHSEFQAWFSHPMKDMIEGNSDYNETIVKRLHKVLRPFLLRRLKAQVEKQLPKKYEHVVMCRLSNRQKYLYDDFMSRTKTKETLASGTMLSVINILMQLRKVCNHPNLFEERATLSPFHTNQLQLDIPSLVYNALHYDVFKHVNLETMNLNLLHNELHMTLGQGFAMRRLRPSGTAIEELDSIATAPQAPPLPRGKPKLRVRCKDPKASVRVVIVNNSATNNNNKVVKTHAINIGNILVRQIICQGGIQGLNAKMSSPLTSTSTTAGITGSVVTSTPTSQVQGTPVQGIPVQLVQRDGSRSTIKFLASAPRVIVQKSPSGQVTSLIKLPAVISQASTLSPSPGSSIQSPAGTPLPVQFLCATPTLTSRLQGASSPAIVSTLSQSQTSTITTPSGAVLRVTGPGGNLVNLQAATNRAAAAAASNALTSAIVTVSSSSSSNSSSSTSNMNSSTGSSVHIDAMSGSIQLRRKKTQQGDSSSKEKEPGEDESTLAMSLFVKSSLAEKRRARRAATLALVSRVNTHRLSSPCLMYGAELRQLVRINPVLPEAHDLVCTGYEARVQQLKDMFDNFLVYVPNVTAPSPCLRVCHPHPSSLQRLRRMDGVMAGELRPKLRLLHPITSAMCTQFPDPRLIQYDCGKLQSLDVILRKLKAGGHRVLIFTQMTRMLDVLEVFLNFHGHIYLRLDGTTKVEQRQVLMERFNMDPRIFCFILSTRSGGVGVNLTGADTVVFYDSDWNPTMDAQAQDRCHRIGQTRDVHIYRLISEKTIEENILRKANQKRLLGDLAIEGGNFTTAFFKSSTIHDLFTVDGGGAGGQADPTTRLADVLEPAPQLDKASLGALENALAAAEDATDVAAAKIARAEAVADLAEFDESIPVHSLDSAGPASGESKAEQEVALLMEQLSGVERWAVTFFEAKIQAPGVGNTEAAVAAAQAELEAVKRDWELDRLASARRDEARRVEARLEDRTELLTFSREDATNQVTNRGKRGNKLKKRGGKREEEAKVNGRRIGRRLGRRGEDESSERGESEKRRKRREALQEARREKMLRRRRGNVEDKTDADGGEGSRRESDGVRTGNELRTSRGRLLRRTGIDKEDLNKSSSNSRTEQDDGSSERNETLNKTEEEGVDVESTSSPSVGDRPRRSRPGTGDSRNVNNVSSEPERNNVSDSKANSNNTKVKLAAKSGVGDVSKSGVKSSDDVMVIDLEEDESPGVRNLRHCNRTSDSNRTGRITGTGGESGRTPRKYQMRKRKRTKLSEDDEEEDDSEENDNSEQADDDSSSSDQDSKDESSEQEEDGDDSYELSESCGSEQDESDMEMSGGGGREERTGSRRSERRRMGVNRSRGHGDRIGGRRSRKENLRKRRESRGEKVNSSRESLNRSRENDSRMNESRENGLERTSPRGRGRPRKVVLSDLQSISPVVQLGSKDLRQLGGVTTPPKGNYPPNLNPKVDLSPLKIDEQGNIPLSQRLRMAR</sequence>
<dbReference type="InterPro" id="IPR049730">
    <property type="entry name" value="SNF2/RAD54-like_C"/>
</dbReference>
<dbReference type="GO" id="GO:0140096">
    <property type="term" value="F:catalytic activity, acting on a protein"/>
    <property type="evidence" value="ECO:0007669"/>
    <property type="project" value="UniProtKB-ARBA"/>
</dbReference>
<dbReference type="InterPro" id="IPR014001">
    <property type="entry name" value="Helicase_ATP-bd"/>
</dbReference>
<feature type="compositionally biased region" description="Basic residues" evidence="13">
    <location>
        <begin position="2147"/>
        <end position="2159"/>
    </location>
</feature>
<dbReference type="GO" id="GO:0000812">
    <property type="term" value="C:Swr1 complex"/>
    <property type="evidence" value="ECO:0007669"/>
    <property type="project" value="TreeGrafter"/>
</dbReference>
<comment type="subcellular location">
    <subcellularLocation>
        <location evidence="1">Nucleus</location>
    </subcellularLocation>
</comment>
<dbReference type="Gene3D" id="3.40.50.300">
    <property type="entry name" value="P-loop containing nucleotide triphosphate hydrolases"/>
    <property type="match status" value="1"/>
</dbReference>
<dbReference type="GO" id="GO:0004386">
    <property type="term" value="F:helicase activity"/>
    <property type="evidence" value="ECO:0007669"/>
    <property type="project" value="UniProtKB-KW"/>
</dbReference>
<feature type="compositionally biased region" description="Basic and acidic residues" evidence="13">
    <location>
        <begin position="467"/>
        <end position="489"/>
    </location>
</feature>
<feature type="compositionally biased region" description="Acidic residues" evidence="13">
    <location>
        <begin position="602"/>
        <end position="647"/>
    </location>
</feature>
<feature type="domain" description="HSA" evidence="16">
    <location>
        <begin position="309"/>
        <end position="381"/>
    </location>
</feature>
<feature type="compositionally biased region" description="Basic residues" evidence="13">
    <location>
        <begin position="1912"/>
        <end position="1921"/>
    </location>
</feature>
<feature type="compositionally biased region" description="Gly residues" evidence="13">
    <location>
        <begin position="585"/>
        <end position="597"/>
    </location>
</feature>
<feature type="compositionally biased region" description="Acidic residues" evidence="13">
    <location>
        <begin position="2196"/>
        <end position="2207"/>
    </location>
</feature>
<dbReference type="InterPro" id="IPR014012">
    <property type="entry name" value="HSA_dom"/>
</dbReference>
<feature type="region of interest" description="Disordered" evidence="13">
    <location>
        <begin position="2332"/>
        <end position="2360"/>
    </location>
</feature>
<dbReference type="CDD" id="cd18003">
    <property type="entry name" value="DEXQc_SRCAP"/>
    <property type="match status" value="1"/>
</dbReference>
<dbReference type="Pfam" id="PF00271">
    <property type="entry name" value="Helicase_C"/>
    <property type="match status" value="1"/>
</dbReference>
<dbReference type="GO" id="GO:0010468">
    <property type="term" value="P:regulation of gene expression"/>
    <property type="evidence" value="ECO:0007669"/>
    <property type="project" value="UniProtKB-ARBA"/>
</dbReference>
<name>A0A8D8XNX0_9HEMI</name>
<dbReference type="PROSITE" id="PS51192">
    <property type="entry name" value="HELICASE_ATP_BIND_1"/>
    <property type="match status" value="1"/>
</dbReference>
<feature type="compositionally biased region" description="Basic and acidic residues" evidence="13">
    <location>
        <begin position="2012"/>
        <end position="2030"/>
    </location>
</feature>
<dbReference type="GO" id="GO:0016887">
    <property type="term" value="F:ATP hydrolysis activity"/>
    <property type="evidence" value="ECO:0007669"/>
    <property type="project" value="TreeGrafter"/>
</dbReference>
<dbReference type="Pfam" id="PF00176">
    <property type="entry name" value="SNF2-rel_dom"/>
    <property type="match status" value="1"/>
</dbReference>
<dbReference type="GO" id="GO:0042393">
    <property type="term" value="F:histone binding"/>
    <property type="evidence" value="ECO:0007669"/>
    <property type="project" value="TreeGrafter"/>
</dbReference>
<dbReference type="GO" id="GO:0005524">
    <property type="term" value="F:ATP binding"/>
    <property type="evidence" value="ECO:0007669"/>
    <property type="project" value="UniProtKB-KW"/>
</dbReference>
<dbReference type="InterPro" id="IPR027417">
    <property type="entry name" value="P-loop_NTPase"/>
</dbReference>
<feature type="compositionally biased region" description="Low complexity" evidence="13">
    <location>
        <begin position="1343"/>
        <end position="1364"/>
    </location>
</feature>
<feature type="compositionally biased region" description="Polar residues" evidence="13">
    <location>
        <begin position="2128"/>
        <end position="2137"/>
    </location>
</feature>
<evidence type="ECO:0000256" key="3">
    <source>
        <dbReference type="ARBA" id="ARBA00022553"/>
    </source>
</evidence>
<feature type="compositionally biased region" description="Polar residues" evidence="13">
    <location>
        <begin position="2056"/>
        <end position="2065"/>
    </location>
</feature>
<dbReference type="PROSITE" id="PS51204">
    <property type="entry name" value="HSA"/>
    <property type="match status" value="1"/>
</dbReference>
<proteinExistence type="inferred from homology"/>
<organism evidence="17">
    <name type="scientific">Cacopsylla melanoneura</name>
    <dbReference type="NCBI Taxonomy" id="428564"/>
    <lineage>
        <taxon>Eukaryota</taxon>
        <taxon>Metazoa</taxon>
        <taxon>Ecdysozoa</taxon>
        <taxon>Arthropoda</taxon>
        <taxon>Hexapoda</taxon>
        <taxon>Insecta</taxon>
        <taxon>Pterygota</taxon>
        <taxon>Neoptera</taxon>
        <taxon>Paraneoptera</taxon>
        <taxon>Hemiptera</taxon>
        <taxon>Sternorrhyncha</taxon>
        <taxon>Psylloidea</taxon>
        <taxon>Psyllidae</taxon>
        <taxon>Psyllinae</taxon>
        <taxon>Cacopsylla</taxon>
    </lineage>
</organism>
<feature type="compositionally biased region" description="Low complexity" evidence="13">
    <location>
        <begin position="2089"/>
        <end position="2101"/>
    </location>
</feature>
<dbReference type="SMART" id="SM00573">
    <property type="entry name" value="HSA"/>
    <property type="match status" value="1"/>
</dbReference>
<feature type="compositionally biased region" description="Basic and acidic residues" evidence="13">
    <location>
        <begin position="1958"/>
        <end position="1978"/>
    </location>
</feature>
<evidence type="ECO:0000256" key="4">
    <source>
        <dbReference type="ARBA" id="ARBA00022741"/>
    </source>
</evidence>
<feature type="compositionally biased region" description="Polar residues" evidence="13">
    <location>
        <begin position="649"/>
        <end position="667"/>
    </location>
</feature>
<dbReference type="SMART" id="SM00490">
    <property type="entry name" value="HELICc"/>
    <property type="match status" value="1"/>
</dbReference>
<comment type="similarity">
    <text evidence="2">Belongs to the SNF2/RAD54 helicase family. SWR1 subfamily.</text>
</comment>
<dbReference type="Gene3D" id="1.20.120.850">
    <property type="entry name" value="SWI2/SNF2 ATPases, N-terminal domain"/>
    <property type="match status" value="1"/>
</dbReference>